<organism evidence="3 4">
    <name type="scientific">Vibrio maritimus</name>
    <dbReference type="NCBI Taxonomy" id="990268"/>
    <lineage>
        <taxon>Bacteria</taxon>
        <taxon>Pseudomonadati</taxon>
        <taxon>Pseudomonadota</taxon>
        <taxon>Gammaproteobacteria</taxon>
        <taxon>Vibrionales</taxon>
        <taxon>Vibrionaceae</taxon>
        <taxon>Vibrio</taxon>
    </lineage>
</organism>
<feature type="transmembrane region" description="Helical" evidence="2">
    <location>
        <begin position="90"/>
        <end position="116"/>
    </location>
</feature>
<evidence type="ECO:0000256" key="1">
    <source>
        <dbReference type="SAM" id="Coils"/>
    </source>
</evidence>
<keyword evidence="1" id="KW-0175">Coiled coil</keyword>
<dbReference type="EMBL" id="BBMR01000003">
    <property type="protein sequence ID" value="GAL18564.1"/>
    <property type="molecule type" value="Genomic_DNA"/>
</dbReference>
<keyword evidence="2" id="KW-1133">Transmembrane helix</keyword>
<sequence>MALEKVEAEKEVLDKSHQFEKEKLERQNESSKIALENQQLELERANTKADEIAALNRAEKEKFNNNHQAELNAIKAKELKDKIKRDRFWGWLKAILATVALLALIAALILALYRFYRWTTEEPLIKEVERKVEVEKIVEKPVEVEKVVEKEVIPDECTQIRRNGKVYVSCDGVTIDGAPTISDSGVDNVPDLITP</sequence>
<evidence type="ECO:0000256" key="2">
    <source>
        <dbReference type="SAM" id="Phobius"/>
    </source>
</evidence>
<proteinExistence type="predicted"/>
<keyword evidence="2" id="KW-0812">Transmembrane</keyword>
<dbReference type="Proteomes" id="UP000029228">
    <property type="component" value="Unassembled WGS sequence"/>
</dbReference>
<comment type="caution">
    <text evidence="3">The sequence shown here is derived from an EMBL/GenBank/DDBJ whole genome shotgun (WGS) entry which is preliminary data.</text>
</comment>
<protein>
    <submittedName>
        <fullName evidence="3">Uncharacterized protein</fullName>
    </submittedName>
</protein>
<accession>A0A090RWI8</accession>
<name>A0A090RWI8_9VIBR</name>
<evidence type="ECO:0000313" key="3">
    <source>
        <dbReference type="EMBL" id="GAL18564.1"/>
    </source>
</evidence>
<evidence type="ECO:0000313" key="4">
    <source>
        <dbReference type="Proteomes" id="UP000029228"/>
    </source>
</evidence>
<reference evidence="3 4" key="1">
    <citation type="submission" date="2014-09" db="EMBL/GenBank/DDBJ databases">
        <title>Vibrio maritimus JCM 19235. (C45) whole genome shotgun sequence.</title>
        <authorList>
            <person name="Sawabe T."/>
            <person name="Meirelles P."/>
            <person name="Nakanishi M."/>
            <person name="Sayaka M."/>
            <person name="Hattori M."/>
            <person name="Ohkuma M."/>
        </authorList>
    </citation>
    <scope>NUCLEOTIDE SEQUENCE [LARGE SCALE GENOMIC DNA]</scope>
    <source>
        <strain evidence="4">JCM19235</strain>
    </source>
</reference>
<keyword evidence="2" id="KW-0472">Membrane</keyword>
<feature type="coiled-coil region" evidence="1">
    <location>
        <begin position="3"/>
        <end position="62"/>
    </location>
</feature>
<keyword evidence="4" id="KW-1185">Reference proteome</keyword>
<gene>
    <name evidence="3" type="ORF">JCM19235_1987</name>
</gene>
<dbReference type="STRING" id="990268.JCM19235_1987"/>
<dbReference type="AlphaFoldDB" id="A0A090RWI8"/>